<keyword evidence="1" id="KW-1133">Transmembrane helix</keyword>
<dbReference type="InterPro" id="IPR046498">
    <property type="entry name" value="Rv1476-like"/>
</dbReference>
<feature type="transmembrane region" description="Helical" evidence="1">
    <location>
        <begin position="138"/>
        <end position="160"/>
    </location>
</feature>
<evidence type="ECO:0000256" key="1">
    <source>
        <dbReference type="SAM" id="Phobius"/>
    </source>
</evidence>
<evidence type="ECO:0000313" key="3">
    <source>
        <dbReference type="Proteomes" id="UP000215771"/>
    </source>
</evidence>
<accession>A0A269PDW2</accession>
<reference evidence="2 3" key="1">
    <citation type="submission" date="2017-08" db="EMBL/GenBank/DDBJ databases">
        <authorList>
            <person name="de Groot N.N."/>
        </authorList>
    </citation>
    <scope>NUCLEOTIDE SEQUENCE [LARGE SCALE GENOMIC DNA]</scope>
    <source>
        <strain evidence="2 3">NBT06-6</strain>
    </source>
</reference>
<name>A0A269PDW2_9CORY</name>
<dbReference type="AlphaFoldDB" id="A0A269PDW2"/>
<gene>
    <name evidence="2" type="ORF">CIG21_05195</name>
</gene>
<sequence>MRAERDDVIPVDVDMASLEAQLQEDGIAFGTENPVNVPLEAAMRDALTQAPADDMGEAGLVVLEQTPPQIADLRDVAQDLLNGTGYDTVVVRTPNAAIAVSDSLSRAAIERGQTAMVAQPDYPQGVVAFAEATQGHSVAWGIAVGAVVLALACIAVLSAWRARR</sequence>
<evidence type="ECO:0000313" key="2">
    <source>
        <dbReference type="EMBL" id="PAJ70242.1"/>
    </source>
</evidence>
<keyword evidence="1" id="KW-0472">Membrane</keyword>
<dbReference type="EMBL" id="NQMQ01000010">
    <property type="protein sequence ID" value="PAJ70242.1"/>
    <property type="molecule type" value="Genomic_DNA"/>
</dbReference>
<dbReference type="Proteomes" id="UP000215771">
    <property type="component" value="Unassembled WGS sequence"/>
</dbReference>
<keyword evidence="1" id="KW-0812">Transmembrane</keyword>
<comment type="caution">
    <text evidence="2">The sequence shown here is derived from an EMBL/GenBank/DDBJ whole genome shotgun (WGS) entry which is preliminary data.</text>
</comment>
<dbReference type="Pfam" id="PF20381">
    <property type="entry name" value="Rv1476"/>
    <property type="match status" value="1"/>
</dbReference>
<protein>
    <recommendedName>
        <fullName evidence="4">1-deoxy-D-xylulose-5-phosphate synthase</fullName>
    </recommendedName>
</protein>
<proteinExistence type="predicted"/>
<organism evidence="2 3">
    <name type="scientific">Corynebacterium hadale</name>
    <dbReference type="NCBI Taxonomy" id="2026255"/>
    <lineage>
        <taxon>Bacteria</taxon>
        <taxon>Bacillati</taxon>
        <taxon>Actinomycetota</taxon>
        <taxon>Actinomycetes</taxon>
        <taxon>Mycobacteriales</taxon>
        <taxon>Corynebacteriaceae</taxon>
        <taxon>Corynebacterium</taxon>
    </lineage>
</organism>
<evidence type="ECO:0008006" key="4">
    <source>
        <dbReference type="Google" id="ProtNLM"/>
    </source>
</evidence>